<dbReference type="EMBL" id="PKPP01002309">
    <property type="protein sequence ID" value="PWA76141.1"/>
    <property type="molecule type" value="Genomic_DNA"/>
</dbReference>
<evidence type="ECO:0000313" key="4">
    <source>
        <dbReference type="Proteomes" id="UP000245207"/>
    </source>
</evidence>
<name>A0A2U1NRP4_ARTAN</name>
<reference evidence="3 4" key="1">
    <citation type="journal article" date="2018" name="Mol. Plant">
        <title>The genome of Artemisia annua provides insight into the evolution of Asteraceae family and artemisinin biosynthesis.</title>
        <authorList>
            <person name="Shen Q."/>
            <person name="Zhang L."/>
            <person name="Liao Z."/>
            <person name="Wang S."/>
            <person name="Yan T."/>
            <person name="Shi P."/>
            <person name="Liu M."/>
            <person name="Fu X."/>
            <person name="Pan Q."/>
            <person name="Wang Y."/>
            <person name="Lv Z."/>
            <person name="Lu X."/>
            <person name="Zhang F."/>
            <person name="Jiang W."/>
            <person name="Ma Y."/>
            <person name="Chen M."/>
            <person name="Hao X."/>
            <person name="Li L."/>
            <person name="Tang Y."/>
            <person name="Lv G."/>
            <person name="Zhou Y."/>
            <person name="Sun X."/>
            <person name="Brodelius P.E."/>
            <person name="Rose J.K.C."/>
            <person name="Tang K."/>
        </authorList>
    </citation>
    <scope>NUCLEOTIDE SEQUENCE [LARGE SCALE GENOMIC DNA]</scope>
    <source>
        <strain evidence="4">cv. Huhao1</strain>
        <tissue evidence="3">Leaf</tissue>
    </source>
</reference>
<evidence type="ECO:0000313" key="3">
    <source>
        <dbReference type="EMBL" id="PWA76141.1"/>
    </source>
</evidence>
<dbReference type="InterPro" id="IPR044809">
    <property type="entry name" value="AUF1-like"/>
</dbReference>
<evidence type="ECO:0000259" key="2">
    <source>
        <dbReference type="Pfam" id="PF12937"/>
    </source>
</evidence>
<dbReference type="OrthoDB" id="812961at2759"/>
<gene>
    <name evidence="3" type="ORF">CTI12_AA231980</name>
</gene>
<feature type="domain" description="F-box" evidence="2">
    <location>
        <begin position="23"/>
        <end position="56"/>
    </location>
</feature>
<organism evidence="3 4">
    <name type="scientific">Artemisia annua</name>
    <name type="common">Sweet wormwood</name>
    <dbReference type="NCBI Taxonomy" id="35608"/>
    <lineage>
        <taxon>Eukaryota</taxon>
        <taxon>Viridiplantae</taxon>
        <taxon>Streptophyta</taxon>
        <taxon>Embryophyta</taxon>
        <taxon>Tracheophyta</taxon>
        <taxon>Spermatophyta</taxon>
        <taxon>Magnoliopsida</taxon>
        <taxon>eudicotyledons</taxon>
        <taxon>Gunneridae</taxon>
        <taxon>Pentapetalae</taxon>
        <taxon>asterids</taxon>
        <taxon>campanulids</taxon>
        <taxon>Asterales</taxon>
        <taxon>Asteraceae</taxon>
        <taxon>Asteroideae</taxon>
        <taxon>Anthemideae</taxon>
        <taxon>Artemisiinae</taxon>
        <taxon>Artemisia</taxon>
    </lineage>
</organism>
<feature type="region of interest" description="Disordered" evidence="1">
    <location>
        <begin position="1"/>
        <end position="21"/>
    </location>
</feature>
<dbReference type="Gene3D" id="1.20.1280.50">
    <property type="match status" value="1"/>
</dbReference>
<dbReference type="AlphaFoldDB" id="A0A2U1NRP4"/>
<dbReference type="PANTHER" id="PTHR31215">
    <property type="entry name" value="OS05G0510400 PROTEIN-RELATED"/>
    <property type="match status" value="1"/>
</dbReference>
<keyword evidence="4" id="KW-1185">Reference proteome</keyword>
<comment type="caution">
    <text evidence="3">The sequence shown here is derived from an EMBL/GenBank/DDBJ whole genome shotgun (WGS) entry which is preliminary data.</text>
</comment>
<evidence type="ECO:0000256" key="1">
    <source>
        <dbReference type="SAM" id="MobiDB-lite"/>
    </source>
</evidence>
<dbReference type="InterPro" id="IPR036047">
    <property type="entry name" value="F-box-like_dom_sf"/>
</dbReference>
<dbReference type="InterPro" id="IPR001810">
    <property type="entry name" value="F-box_dom"/>
</dbReference>
<accession>A0A2U1NRP4</accession>
<protein>
    <submittedName>
        <fullName evidence="3">F-box domain, Leucine-rich repeat domain, L domain-like protein</fullName>
    </submittedName>
</protein>
<dbReference type="SUPFAM" id="SSF81383">
    <property type="entry name" value="F-box domain"/>
    <property type="match status" value="1"/>
</dbReference>
<dbReference type="Pfam" id="PF12937">
    <property type="entry name" value="F-box-like"/>
    <property type="match status" value="1"/>
</dbReference>
<dbReference type="Proteomes" id="UP000245207">
    <property type="component" value="Unassembled WGS sequence"/>
</dbReference>
<proteinExistence type="predicted"/>
<sequence>MENVRLKMKKIDKPDESADSSSFSCLPDDILIQILSILIDLKTLCRCKLVSIRFNHTVQQVNAISVTITSVDRPSFDSNSSGAPSERARPVNLLFKFESFVSVMKSLHTFSGLKSLCIEIPPFHKASDNRFLFKWKFEFRNRTASLLFLSPNSICDTKENCFPLLENVTITATGKRGRLSLCGEDFVPKTIGQTQKSIPNNKRLHWCYIPLLKLPVSGYMMKGVFLAQVEVSALPFDDSYVNMNFNDFEDKEEAAYSEAVMEIFKKNKGWIEGLLQYQLQKGLH</sequence>